<protein>
    <submittedName>
        <fullName evidence="2">Putative secreted protein</fullName>
    </submittedName>
</protein>
<sequence>MCHHISINFTTFFCSYSVVLFSLVLAARAVLCVYAFLVPESTDRGSCARRHVVTCTLVTVNLCVKECVKSIVTLYDHVVPSN</sequence>
<evidence type="ECO:0000256" key="1">
    <source>
        <dbReference type="SAM" id="Phobius"/>
    </source>
</evidence>
<keyword evidence="1" id="KW-0812">Transmembrane</keyword>
<accession>A0A6G5A2Q2</accession>
<feature type="transmembrane region" description="Helical" evidence="1">
    <location>
        <begin position="12"/>
        <end position="37"/>
    </location>
</feature>
<dbReference type="AlphaFoldDB" id="A0A6G5A2Q2"/>
<keyword evidence="1" id="KW-1133">Transmembrane helix</keyword>
<evidence type="ECO:0000313" key="2">
    <source>
        <dbReference type="EMBL" id="NIE44503.1"/>
    </source>
</evidence>
<proteinExistence type="predicted"/>
<keyword evidence="1" id="KW-0472">Membrane</keyword>
<dbReference type="EMBL" id="GIKN01002230">
    <property type="protein sequence ID" value="NIE44503.1"/>
    <property type="molecule type" value="Transcribed_RNA"/>
</dbReference>
<organism evidence="2">
    <name type="scientific">Rhipicephalus microplus</name>
    <name type="common">Cattle tick</name>
    <name type="synonym">Boophilus microplus</name>
    <dbReference type="NCBI Taxonomy" id="6941"/>
    <lineage>
        <taxon>Eukaryota</taxon>
        <taxon>Metazoa</taxon>
        <taxon>Ecdysozoa</taxon>
        <taxon>Arthropoda</taxon>
        <taxon>Chelicerata</taxon>
        <taxon>Arachnida</taxon>
        <taxon>Acari</taxon>
        <taxon>Parasitiformes</taxon>
        <taxon>Ixodida</taxon>
        <taxon>Ixodoidea</taxon>
        <taxon>Ixodidae</taxon>
        <taxon>Rhipicephalinae</taxon>
        <taxon>Rhipicephalus</taxon>
        <taxon>Boophilus</taxon>
    </lineage>
</organism>
<name>A0A6G5A2Q2_RHIMP</name>
<reference evidence="2" key="1">
    <citation type="submission" date="2020-03" db="EMBL/GenBank/DDBJ databases">
        <title>A transcriptome and proteome of the tick Rhipicephalus microplus shaped by the genetic composition of its hosts and developmental stage.</title>
        <authorList>
            <person name="Garcia G.R."/>
            <person name="Ribeiro J.M.C."/>
            <person name="Maruyama S.R."/>
            <person name="Gardinasse L.G."/>
            <person name="Nelson K."/>
            <person name="Ferreira B.R."/>
            <person name="Andrade T.G."/>
            <person name="Santos I.K.F.M."/>
        </authorList>
    </citation>
    <scope>NUCLEOTIDE SEQUENCE</scope>
    <source>
        <strain evidence="2">NSGR</strain>
        <tissue evidence="2">Salivary glands</tissue>
    </source>
</reference>